<evidence type="ECO:0000256" key="4">
    <source>
        <dbReference type="ARBA" id="ARBA00022679"/>
    </source>
</evidence>
<dbReference type="EMBL" id="CP084166">
    <property type="protein sequence ID" value="UJG41108.1"/>
    <property type="molecule type" value="Genomic_DNA"/>
</dbReference>
<feature type="domain" description="PAS" evidence="13">
    <location>
        <begin position="137"/>
        <end position="192"/>
    </location>
</feature>
<dbReference type="GO" id="GO:0000156">
    <property type="term" value="F:phosphorelay response regulator activity"/>
    <property type="evidence" value="ECO:0007669"/>
    <property type="project" value="TreeGrafter"/>
</dbReference>
<feature type="domain" description="Histidine kinase" evidence="12">
    <location>
        <begin position="258"/>
        <end position="454"/>
    </location>
</feature>
<organism evidence="14">
    <name type="scientific">Candidatus Heimdallarchaeum aukensis</name>
    <dbReference type="NCBI Taxonomy" id="2876573"/>
    <lineage>
        <taxon>Archaea</taxon>
        <taxon>Promethearchaeati</taxon>
        <taxon>Candidatus Heimdallarchaeota</taxon>
        <taxon>Candidatus Heimdallarchaeia (ex Rinke et al. 2021) (nom. nud.)</taxon>
        <taxon>Candidatus Heimdallarchaeales</taxon>
        <taxon>Candidatus Heimdallarchaeaceae</taxon>
        <taxon>Candidatus Heimdallarchaeum</taxon>
    </lineage>
</organism>
<dbReference type="PROSITE" id="PS50109">
    <property type="entry name" value="HIS_KIN"/>
    <property type="match status" value="1"/>
</dbReference>
<dbReference type="AlphaFoldDB" id="A0A9Y1BL83"/>
<comment type="subcellular location">
    <subcellularLocation>
        <location evidence="2">Membrane</location>
        <topology evidence="2">Multi-pass membrane protein</topology>
    </subcellularLocation>
</comment>
<dbReference type="GO" id="GO:0007234">
    <property type="term" value="P:osmosensory signaling via phosphorelay pathway"/>
    <property type="evidence" value="ECO:0007669"/>
    <property type="project" value="TreeGrafter"/>
</dbReference>
<dbReference type="Gene3D" id="3.30.565.10">
    <property type="entry name" value="Histidine kinase-like ATPase, C-terminal domain"/>
    <property type="match status" value="1"/>
</dbReference>
<evidence type="ECO:0000256" key="11">
    <source>
        <dbReference type="ARBA" id="ARBA00023136"/>
    </source>
</evidence>
<evidence type="ECO:0000256" key="8">
    <source>
        <dbReference type="ARBA" id="ARBA00022840"/>
    </source>
</evidence>
<dbReference type="PROSITE" id="PS50112">
    <property type="entry name" value="PAS"/>
    <property type="match status" value="1"/>
</dbReference>
<evidence type="ECO:0000256" key="7">
    <source>
        <dbReference type="ARBA" id="ARBA00022777"/>
    </source>
</evidence>
<evidence type="ECO:0000256" key="1">
    <source>
        <dbReference type="ARBA" id="ARBA00000085"/>
    </source>
</evidence>
<sequence length="457" mass="52818">MKLDDLKLVEFLEDSQVFSIVINTESKEIVFIHNSLAKELEFHREEIINEKITKIMPNEVCNLIFEKNKKDIFFMEDGRLINKHGNQIPFKLFYSQSMNENYLLIHAIKSKTAGDILVEKKEFDIFNSIAKISRNLLVVIDNKGKIIKFNNELEKLIGFSVQEIEGKYFWDFFIKTEKERIKDIFFKQLECKSNPFSFVSELQTKSNEVVEISWSYSIICNKKEVEYIIATGINVSAQERAIAEANKYSEVLETLLSVLRHDLQNDLLVIEGMIDVYLETEDKNLLHRALRAVNRGFQLIHRINILHETLSSALNFEIVSLKEVIEKIIIIYLAEPIEFTINGDAEVNCDKLLIFALSNIISNAIKHGKANKIEFNIKKDNEEAILEIQNNGSKIDQSIKEYIFDKGFSAGEHRGSGLGLYLVRKILERYNASIEVSSNNNGKVVFRIVFPQYKEKV</sequence>
<dbReference type="SMART" id="SM00091">
    <property type="entry name" value="PAS"/>
    <property type="match status" value="1"/>
</dbReference>
<dbReference type="SUPFAM" id="SSF55785">
    <property type="entry name" value="PYP-like sensor domain (PAS domain)"/>
    <property type="match status" value="1"/>
</dbReference>
<dbReference type="PANTHER" id="PTHR42878">
    <property type="entry name" value="TWO-COMPONENT HISTIDINE KINASE"/>
    <property type="match status" value="1"/>
</dbReference>
<keyword evidence="4" id="KW-0808">Transferase</keyword>
<keyword evidence="7 14" id="KW-0418">Kinase</keyword>
<accession>A0A9Y1BL83</accession>
<dbReference type="Proteomes" id="UP001201020">
    <property type="component" value="Chromosome"/>
</dbReference>
<name>A0A9Y1BL83_9ARCH</name>
<dbReference type="NCBIfam" id="TIGR00229">
    <property type="entry name" value="sensory_box"/>
    <property type="match status" value="1"/>
</dbReference>
<dbReference type="Pfam" id="PF02518">
    <property type="entry name" value="HATPase_c"/>
    <property type="match status" value="1"/>
</dbReference>
<dbReference type="Pfam" id="PF13426">
    <property type="entry name" value="PAS_9"/>
    <property type="match status" value="2"/>
</dbReference>
<dbReference type="GO" id="GO:0005524">
    <property type="term" value="F:ATP binding"/>
    <property type="evidence" value="ECO:0007669"/>
    <property type="project" value="UniProtKB-KW"/>
</dbReference>
<keyword evidence="6" id="KW-0547">Nucleotide-binding</keyword>
<keyword evidence="10" id="KW-0902">Two-component regulatory system</keyword>
<dbReference type="CDD" id="cd00130">
    <property type="entry name" value="PAS"/>
    <property type="match status" value="1"/>
</dbReference>
<dbReference type="SMART" id="SM00387">
    <property type="entry name" value="HATPase_c"/>
    <property type="match status" value="1"/>
</dbReference>
<keyword evidence="8" id="KW-0067">ATP-binding</keyword>
<evidence type="ECO:0000259" key="12">
    <source>
        <dbReference type="PROSITE" id="PS50109"/>
    </source>
</evidence>
<gene>
    <name evidence="14" type="ORF">K9W45_01285</name>
</gene>
<dbReference type="GO" id="GO:0030295">
    <property type="term" value="F:protein kinase activator activity"/>
    <property type="evidence" value="ECO:0007669"/>
    <property type="project" value="TreeGrafter"/>
</dbReference>
<dbReference type="InterPro" id="IPR000014">
    <property type="entry name" value="PAS"/>
</dbReference>
<dbReference type="InterPro" id="IPR003594">
    <property type="entry name" value="HATPase_dom"/>
</dbReference>
<dbReference type="EC" id="2.7.13.3" evidence="3"/>
<evidence type="ECO:0000256" key="10">
    <source>
        <dbReference type="ARBA" id="ARBA00023012"/>
    </source>
</evidence>
<dbReference type="SUPFAM" id="SSF55874">
    <property type="entry name" value="ATPase domain of HSP90 chaperone/DNA topoisomerase II/histidine kinase"/>
    <property type="match status" value="1"/>
</dbReference>
<dbReference type="InterPro" id="IPR036890">
    <property type="entry name" value="HATPase_C_sf"/>
</dbReference>
<dbReference type="Gene3D" id="3.30.450.20">
    <property type="entry name" value="PAS domain"/>
    <property type="match status" value="1"/>
</dbReference>
<evidence type="ECO:0000259" key="13">
    <source>
        <dbReference type="PROSITE" id="PS50112"/>
    </source>
</evidence>
<proteinExistence type="predicted"/>
<evidence type="ECO:0000256" key="9">
    <source>
        <dbReference type="ARBA" id="ARBA00022989"/>
    </source>
</evidence>
<keyword evidence="5" id="KW-0812">Transmembrane</keyword>
<evidence type="ECO:0000256" key="6">
    <source>
        <dbReference type="ARBA" id="ARBA00022741"/>
    </source>
</evidence>
<dbReference type="PANTHER" id="PTHR42878:SF7">
    <property type="entry name" value="SENSOR HISTIDINE KINASE GLRK"/>
    <property type="match status" value="1"/>
</dbReference>
<protein>
    <recommendedName>
        <fullName evidence="3">histidine kinase</fullName>
        <ecNumber evidence="3">2.7.13.3</ecNumber>
    </recommendedName>
</protein>
<evidence type="ECO:0000256" key="5">
    <source>
        <dbReference type="ARBA" id="ARBA00022692"/>
    </source>
</evidence>
<dbReference type="GO" id="GO:0016020">
    <property type="term" value="C:membrane"/>
    <property type="evidence" value="ECO:0007669"/>
    <property type="project" value="UniProtKB-SubCell"/>
</dbReference>
<comment type="catalytic activity">
    <reaction evidence="1">
        <text>ATP + protein L-histidine = ADP + protein N-phospho-L-histidine.</text>
        <dbReference type="EC" id="2.7.13.3"/>
    </reaction>
</comment>
<evidence type="ECO:0000256" key="3">
    <source>
        <dbReference type="ARBA" id="ARBA00012438"/>
    </source>
</evidence>
<evidence type="ECO:0000256" key="2">
    <source>
        <dbReference type="ARBA" id="ARBA00004141"/>
    </source>
</evidence>
<reference evidence="14" key="1">
    <citation type="journal article" date="2022" name="Nat. Microbiol.">
        <title>Unique mobile elements and scalable gene flow at the prokaryote-eukaryote boundary revealed by circularized Asgard archaea genomes.</title>
        <authorList>
            <person name="Wu F."/>
            <person name="Speth D.R."/>
            <person name="Philosof A."/>
            <person name="Cremiere A."/>
            <person name="Narayanan A."/>
            <person name="Barco R.A."/>
            <person name="Connon S.A."/>
            <person name="Amend J.P."/>
            <person name="Antoshechkin I.A."/>
            <person name="Orphan V.J."/>
        </authorList>
    </citation>
    <scope>NUCLEOTIDE SEQUENCE</scope>
    <source>
        <strain evidence="14">PM71</strain>
    </source>
</reference>
<dbReference type="InterPro" id="IPR035965">
    <property type="entry name" value="PAS-like_dom_sf"/>
</dbReference>
<keyword evidence="11" id="KW-0472">Membrane</keyword>
<keyword evidence="9" id="KW-1133">Transmembrane helix</keyword>
<dbReference type="GO" id="GO:0004673">
    <property type="term" value="F:protein histidine kinase activity"/>
    <property type="evidence" value="ECO:0007669"/>
    <property type="project" value="UniProtKB-EC"/>
</dbReference>
<dbReference type="InterPro" id="IPR050351">
    <property type="entry name" value="BphY/WalK/GraS-like"/>
</dbReference>
<evidence type="ECO:0000313" key="14">
    <source>
        <dbReference type="EMBL" id="UJG41108.1"/>
    </source>
</evidence>
<dbReference type="InterPro" id="IPR005467">
    <property type="entry name" value="His_kinase_dom"/>
</dbReference>